<dbReference type="PANTHER" id="PTHR30269">
    <property type="entry name" value="TRANSMEMBRANE PROTEIN YFCA"/>
    <property type="match status" value="1"/>
</dbReference>
<dbReference type="PANTHER" id="PTHR30269:SF32">
    <property type="entry name" value="MEMBRANE TRANSPORTER PROTEIN-RELATED"/>
    <property type="match status" value="1"/>
</dbReference>
<comment type="similarity">
    <text evidence="2 8">Belongs to the 4-toluene sulfonate uptake permease (TSUP) (TC 2.A.102) family.</text>
</comment>
<evidence type="ECO:0000313" key="10">
    <source>
        <dbReference type="Proteomes" id="UP000689967"/>
    </source>
</evidence>
<evidence type="ECO:0000256" key="4">
    <source>
        <dbReference type="ARBA" id="ARBA00022475"/>
    </source>
</evidence>
<gene>
    <name evidence="9" type="ORF">JJQ90_00110</name>
</gene>
<sequence length="245" mass="24876">MNDLPLLALIGLVFLLAGMVKGLIGLGLPTIAIGLLALAMPPAEAAALLLVPSLVTNLVQAMGPGWRDLLRRFWPMLLALLPGTLAGIGLLTGGGALALGLLGLALGIYGGWGLLAPPFRLTPRAERWSALPVGLAGGLITGATGVFVMPVVPWLGALGLSRDMLVQALGLSFLAATLALGLALALAGQVTPVAAGASLLALPPALLGQAIGGRLRGRIPPLLFRRIFFGSLLLLGAQLAWRGLA</sequence>
<feature type="transmembrane region" description="Helical" evidence="8">
    <location>
        <begin position="193"/>
        <end position="211"/>
    </location>
</feature>
<comment type="subcellular location">
    <subcellularLocation>
        <location evidence="1 8">Cell membrane</location>
        <topology evidence="1 8">Multi-pass membrane protein</topology>
    </subcellularLocation>
</comment>
<evidence type="ECO:0000256" key="8">
    <source>
        <dbReference type="RuleBase" id="RU363041"/>
    </source>
</evidence>
<feature type="transmembrane region" description="Helical" evidence="8">
    <location>
        <begin position="164"/>
        <end position="187"/>
    </location>
</feature>
<evidence type="ECO:0000256" key="6">
    <source>
        <dbReference type="ARBA" id="ARBA00022989"/>
    </source>
</evidence>
<evidence type="ECO:0000256" key="2">
    <source>
        <dbReference type="ARBA" id="ARBA00009142"/>
    </source>
</evidence>
<reference evidence="9 10" key="1">
    <citation type="submission" date="2021-01" db="EMBL/GenBank/DDBJ databases">
        <title>Roseomonas sp. nov, a bacterium isolated from an oil production mixture in Yumen Oilfield.</title>
        <authorList>
            <person name="Wu D."/>
        </authorList>
    </citation>
    <scope>NUCLEOTIDE SEQUENCE [LARGE SCALE GENOMIC DNA]</scope>
    <source>
        <strain evidence="9 10">ROY-5-3</strain>
    </source>
</reference>
<feature type="transmembrane region" description="Helical" evidence="8">
    <location>
        <begin position="223"/>
        <end position="241"/>
    </location>
</feature>
<evidence type="ECO:0000256" key="7">
    <source>
        <dbReference type="ARBA" id="ARBA00023136"/>
    </source>
</evidence>
<comment type="caution">
    <text evidence="9">The sequence shown here is derived from an EMBL/GenBank/DDBJ whole genome shotgun (WGS) entry which is preliminary data.</text>
</comment>
<dbReference type="InterPro" id="IPR002781">
    <property type="entry name" value="TM_pro_TauE-like"/>
</dbReference>
<evidence type="ECO:0000256" key="3">
    <source>
        <dbReference type="ARBA" id="ARBA00022448"/>
    </source>
</evidence>
<protein>
    <recommendedName>
        <fullName evidence="8">Probable membrane transporter protein</fullName>
    </recommendedName>
</protein>
<name>A0ABS6H2L4_9PROT</name>
<keyword evidence="10" id="KW-1185">Reference proteome</keyword>
<feature type="transmembrane region" description="Helical" evidence="8">
    <location>
        <begin position="32"/>
        <end position="55"/>
    </location>
</feature>
<dbReference type="EMBL" id="JAERQM010000001">
    <property type="protein sequence ID" value="MBU8542082.1"/>
    <property type="molecule type" value="Genomic_DNA"/>
</dbReference>
<dbReference type="Pfam" id="PF01925">
    <property type="entry name" value="TauE"/>
    <property type="match status" value="1"/>
</dbReference>
<dbReference type="InterPro" id="IPR052017">
    <property type="entry name" value="TSUP"/>
</dbReference>
<keyword evidence="6 8" id="KW-1133">Transmembrane helix</keyword>
<evidence type="ECO:0000313" key="9">
    <source>
        <dbReference type="EMBL" id="MBU8542082.1"/>
    </source>
</evidence>
<keyword evidence="7 8" id="KW-0472">Membrane</keyword>
<dbReference type="Proteomes" id="UP000689967">
    <property type="component" value="Unassembled WGS sequence"/>
</dbReference>
<accession>A0ABS6H2L4</accession>
<feature type="transmembrane region" description="Helical" evidence="8">
    <location>
        <begin position="76"/>
        <end position="109"/>
    </location>
</feature>
<dbReference type="RefSeq" id="WP_216872447.1">
    <property type="nucleotide sequence ID" value="NZ_JAERQM010000001.1"/>
</dbReference>
<keyword evidence="5 8" id="KW-0812">Transmembrane</keyword>
<keyword evidence="4 8" id="KW-1003">Cell membrane</keyword>
<evidence type="ECO:0000256" key="5">
    <source>
        <dbReference type="ARBA" id="ARBA00022692"/>
    </source>
</evidence>
<evidence type="ECO:0000256" key="1">
    <source>
        <dbReference type="ARBA" id="ARBA00004651"/>
    </source>
</evidence>
<organism evidence="9 10">
    <name type="scientific">Falsiroseomonas oleicola</name>
    <dbReference type="NCBI Taxonomy" id="2801474"/>
    <lineage>
        <taxon>Bacteria</taxon>
        <taxon>Pseudomonadati</taxon>
        <taxon>Pseudomonadota</taxon>
        <taxon>Alphaproteobacteria</taxon>
        <taxon>Acetobacterales</taxon>
        <taxon>Roseomonadaceae</taxon>
        <taxon>Falsiroseomonas</taxon>
    </lineage>
</organism>
<keyword evidence="3" id="KW-0813">Transport</keyword>
<proteinExistence type="inferred from homology"/>
<feature type="transmembrane region" description="Helical" evidence="8">
    <location>
        <begin position="129"/>
        <end position="152"/>
    </location>
</feature>